<keyword evidence="4 5" id="KW-0975">Bacterial flagellum</keyword>
<evidence type="ECO:0000259" key="8">
    <source>
        <dbReference type="Pfam" id="PF07559"/>
    </source>
</evidence>
<dbReference type="Pfam" id="PF07559">
    <property type="entry name" value="FlgE_D2"/>
    <property type="match status" value="1"/>
</dbReference>
<reference evidence="10" key="1">
    <citation type="submission" date="2022-12" db="EMBL/GenBank/DDBJ databases">
        <authorList>
            <person name="Bing R.G."/>
            <person name="Willard D.J."/>
            <person name="Manesh M.J.H."/>
            <person name="Laemthong T."/>
            <person name="Crosby J.R."/>
            <person name="Kelly R.M."/>
        </authorList>
    </citation>
    <scope>NUCLEOTIDE SEQUENCE</scope>
    <source>
        <strain evidence="10">DSM 8990</strain>
    </source>
</reference>
<feature type="domain" description="Flagellar basal-body/hook protein C-terminal" evidence="7">
    <location>
        <begin position="677"/>
        <end position="721"/>
    </location>
</feature>
<dbReference type="NCBIfam" id="TIGR03506">
    <property type="entry name" value="FlgEFG_subfam"/>
    <property type="match status" value="2"/>
</dbReference>
<evidence type="ECO:0000256" key="4">
    <source>
        <dbReference type="ARBA" id="ARBA00023143"/>
    </source>
</evidence>
<dbReference type="Proteomes" id="UP001164909">
    <property type="component" value="Chromosome"/>
</dbReference>
<protein>
    <recommendedName>
        <fullName evidence="3 5">Flagellar hook protein FlgE</fullName>
    </recommendedName>
</protein>
<dbReference type="InterPro" id="IPR037925">
    <property type="entry name" value="FlgE/F/G-like"/>
</dbReference>
<keyword evidence="10" id="KW-0282">Flagellum</keyword>
<evidence type="ECO:0000259" key="7">
    <source>
        <dbReference type="Pfam" id="PF06429"/>
    </source>
</evidence>
<dbReference type="PANTHER" id="PTHR30435">
    <property type="entry name" value="FLAGELLAR PROTEIN"/>
    <property type="match status" value="1"/>
</dbReference>
<evidence type="ECO:0000313" key="11">
    <source>
        <dbReference type="Proteomes" id="UP001164909"/>
    </source>
</evidence>
<feature type="domain" description="Flagellar hook protein FlgE D2" evidence="8">
    <location>
        <begin position="460"/>
        <end position="604"/>
    </location>
</feature>
<sequence length="724" mass="79908">MMRSMFSSISALRAHQTRMDVIGDNIANVNTVGFKSSRVTFASVFASVIKAASAPDTTSGRGGFNPMQIGLGVNVASTDLNMARGSLQRTDNLTDLAIEGDGFFVVGGDGKAPRFTRAGNFSLNKEGYLITANGLYVLGYAYDPKTDQISKKLDKINITNYNPMGAEPTSKIVFGGNLNNEFDIGKILLSKTGIKIYGTYNGESDINLTVRYDGSIYEYSIDGGRSFIKINWDPDGKFNLNGLTLEKPTVVTRVPEDTVELKQYKNFNSNPVSLTNTGITVTGNYYGSDGATQLSVKYDSANKKYMYKTDRDSNWIEITQWDGNKAVLSNGLTLEKKAVDPNSDAEDNLVLTEAKTFNNETLKDTGIILNGSLEGYDTLKIYFDGKNYKYSTDGGKNYTTIDWNPSNQYIIPGNNNTQLTLTKPSQNPEMPVDTIYLQKSLPFTISDYNVLKQVSPNDIYSTSFKIFDSQGSEHTLQLMFVKLGVNQWEWIVDGMRGSDGKYIDERLYQNTDPEKSNKFIAYGLLEFNNDGSIKSDSLKVLGNYEDNYTANPEKKFTIKLGDGTERDVKNIVFDLFDPDKLFDLSKITQYNGNNELKILSVDGYTAGDLMGFEIDPAGFINGIYSNGHRQKIAQIALATFANPAGLQRIGDNLYINTANSGNPEIGTPGSGSRGTIAQGMLEMSNVDLAREFTDMIVTQRGYQANARVITASDELLQDLVNIKR</sequence>
<evidence type="ECO:0000313" key="10">
    <source>
        <dbReference type="EMBL" id="WAM33445.1"/>
    </source>
</evidence>
<dbReference type="InterPro" id="IPR010930">
    <property type="entry name" value="Flg_bb/hook_C_dom"/>
</dbReference>
<dbReference type="InterPro" id="IPR020013">
    <property type="entry name" value="Flagellar_FlgE/F/G"/>
</dbReference>
<evidence type="ECO:0000256" key="5">
    <source>
        <dbReference type="RuleBase" id="RU362116"/>
    </source>
</evidence>
<dbReference type="Pfam" id="PF22692">
    <property type="entry name" value="LlgE_F_G_D1"/>
    <property type="match status" value="1"/>
</dbReference>
<keyword evidence="10" id="KW-0966">Cell projection</keyword>
<organism evidence="10 11">
    <name type="scientific">Caldicellulosiruptor morganii</name>
    <dbReference type="NCBI Taxonomy" id="1387555"/>
    <lineage>
        <taxon>Bacteria</taxon>
        <taxon>Bacillati</taxon>
        <taxon>Bacillota</taxon>
        <taxon>Bacillota incertae sedis</taxon>
        <taxon>Caldicellulosiruptorales</taxon>
        <taxon>Caldicellulosiruptoraceae</taxon>
        <taxon>Caldicellulosiruptor</taxon>
    </lineage>
</organism>
<dbReference type="Pfam" id="PF00460">
    <property type="entry name" value="Flg_bb_rod"/>
    <property type="match status" value="1"/>
</dbReference>
<evidence type="ECO:0000256" key="1">
    <source>
        <dbReference type="ARBA" id="ARBA00004117"/>
    </source>
</evidence>
<keyword evidence="11" id="KW-1185">Reference proteome</keyword>
<feature type="domain" description="Flagellar hook protein FlgE/F/G-like D1" evidence="9">
    <location>
        <begin position="97"/>
        <end position="158"/>
    </location>
</feature>
<dbReference type="InterPro" id="IPR053967">
    <property type="entry name" value="LlgE_F_G-like_D1"/>
</dbReference>
<dbReference type="InterPro" id="IPR001444">
    <property type="entry name" value="Flag_bb_rod_N"/>
</dbReference>
<proteinExistence type="inferred from homology"/>
<accession>A0ABY7BKU7</accession>
<comment type="subcellular location">
    <subcellularLocation>
        <location evidence="1 5">Bacterial flagellum basal body</location>
    </subcellularLocation>
</comment>
<dbReference type="Pfam" id="PF06429">
    <property type="entry name" value="Flg_bbr_C"/>
    <property type="match status" value="1"/>
</dbReference>
<name>A0ABY7BKU7_9FIRM</name>
<dbReference type="InterPro" id="IPR011491">
    <property type="entry name" value="FlgE_D2"/>
</dbReference>
<evidence type="ECO:0000256" key="3">
    <source>
        <dbReference type="ARBA" id="ARBA00019015"/>
    </source>
</evidence>
<keyword evidence="10" id="KW-0969">Cilium</keyword>
<evidence type="ECO:0000259" key="9">
    <source>
        <dbReference type="Pfam" id="PF22692"/>
    </source>
</evidence>
<gene>
    <name evidence="10" type="ORF">OTK00_001945</name>
</gene>
<dbReference type="Gene3D" id="2.60.98.20">
    <property type="entry name" value="Flagellar hook protein FlgE"/>
    <property type="match status" value="1"/>
</dbReference>
<dbReference type="RefSeq" id="WP_241765457.1">
    <property type="nucleotide sequence ID" value="NZ_CP113865.1"/>
</dbReference>
<evidence type="ECO:0000256" key="2">
    <source>
        <dbReference type="ARBA" id="ARBA00009677"/>
    </source>
</evidence>
<evidence type="ECO:0000259" key="6">
    <source>
        <dbReference type="Pfam" id="PF00460"/>
    </source>
</evidence>
<feature type="domain" description="Flagellar basal body rod protein N-terminal" evidence="6">
    <location>
        <begin position="8"/>
        <end position="35"/>
    </location>
</feature>
<dbReference type="PANTHER" id="PTHR30435:SF1">
    <property type="entry name" value="FLAGELLAR HOOK PROTEIN FLGE"/>
    <property type="match status" value="1"/>
</dbReference>
<dbReference type="InterPro" id="IPR037058">
    <property type="entry name" value="Falgellar_hook_FlgE_sf"/>
</dbReference>
<comment type="function">
    <text evidence="5">A flexible structure which links the flagellar filament to the drive apparatus in the basal body.</text>
</comment>
<dbReference type="SUPFAM" id="SSF117143">
    <property type="entry name" value="Flagellar hook protein flgE"/>
    <property type="match status" value="2"/>
</dbReference>
<dbReference type="EMBL" id="CP113865">
    <property type="protein sequence ID" value="WAM33445.1"/>
    <property type="molecule type" value="Genomic_DNA"/>
</dbReference>
<comment type="similarity">
    <text evidence="2 5">Belongs to the flagella basal body rod proteins family.</text>
</comment>